<dbReference type="Pfam" id="PF07907">
    <property type="entry name" value="YibE_F"/>
    <property type="match status" value="1"/>
</dbReference>
<evidence type="ECO:0000313" key="3">
    <source>
        <dbReference type="EMBL" id="HIX58603.1"/>
    </source>
</evidence>
<dbReference type="PANTHER" id="PTHR41771:SF1">
    <property type="entry name" value="MEMBRANE PROTEIN"/>
    <property type="match status" value="1"/>
</dbReference>
<feature type="transmembrane region" description="Helical" evidence="2">
    <location>
        <begin position="351"/>
        <end position="373"/>
    </location>
</feature>
<evidence type="ECO:0000256" key="1">
    <source>
        <dbReference type="SAM" id="MobiDB-lite"/>
    </source>
</evidence>
<organism evidence="3 4">
    <name type="scientific">Candidatus Blautia gallistercoris</name>
    <dbReference type="NCBI Taxonomy" id="2838490"/>
    <lineage>
        <taxon>Bacteria</taxon>
        <taxon>Bacillati</taxon>
        <taxon>Bacillota</taxon>
        <taxon>Clostridia</taxon>
        <taxon>Lachnospirales</taxon>
        <taxon>Lachnospiraceae</taxon>
        <taxon>Blautia</taxon>
    </lineage>
</organism>
<feature type="transmembrane region" description="Helical" evidence="2">
    <location>
        <begin position="304"/>
        <end position="331"/>
    </location>
</feature>
<accession>A0A9D1WGR3</accession>
<feature type="transmembrane region" description="Helical" evidence="2">
    <location>
        <begin position="12"/>
        <end position="33"/>
    </location>
</feature>
<dbReference type="EMBL" id="DXEX01000065">
    <property type="protein sequence ID" value="HIX58603.1"/>
    <property type="molecule type" value="Genomic_DNA"/>
</dbReference>
<feature type="transmembrane region" description="Helical" evidence="2">
    <location>
        <begin position="255"/>
        <end position="283"/>
    </location>
</feature>
<dbReference type="PANTHER" id="PTHR41771">
    <property type="entry name" value="MEMBRANE PROTEIN-RELATED"/>
    <property type="match status" value="1"/>
</dbReference>
<reference evidence="3" key="1">
    <citation type="journal article" date="2021" name="PeerJ">
        <title>Extensive microbial diversity within the chicken gut microbiome revealed by metagenomics and culture.</title>
        <authorList>
            <person name="Gilroy R."/>
            <person name="Ravi A."/>
            <person name="Getino M."/>
            <person name="Pursley I."/>
            <person name="Horton D.L."/>
            <person name="Alikhan N.F."/>
            <person name="Baker D."/>
            <person name="Gharbi K."/>
            <person name="Hall N."/>
            <person name="Watson M."/>
            <person name="Adriaenssens E.M."/>
            <person name="Foster-Nyarko E."/>
            <person name="Jarju S."/>
            <person name="Secka A."/>
            <person name="Antonio M."/>
            <person name="Oren A."/>
            <person name="Chaudhuri R.R."/>
            <person name="La Ragione R."/>
            <person name="Hildebrand F."/>
            <person name="Pallen M.J."/>
        </authorList>
    </citation>
    <scope>NUCLEOTIDE SEQUENCE</scope>
    <source>
        <strain evidence="3">ChiSjej1B19-8411</strain>
    </source>
</reference>
<evidence type="ECO:0000256" key="2">
    <source>
        <dbReference type="SAM" id="Phobius"/>
    </source>
</evidence>
<protein>
    <submittedName>
        <fullName evidence="3">YibE/F family protein</fullName>
    </submittedName>
</protein>
<feature type="transmembrane region" description="Helical" evidence="2">
    <location>
        <begin position="154"/>
        <end position="173"/>
    </location>
</feature>
<name>A0A9D1WGR3_9FIRM</name>
<evidence type="ECO:0000313" key="4">
    <source>
        <dbReference type="Proteomes" id="UP000886817"/>
    </source>
</evidence>
<keyword evidence="2" id="KW-1133">Transmembrane helix</keyword>
<sequence length="404" mass="43566">MKNMVFPKKNSIFLMIVIGLILIGILIAIPTGYEDALIYQDMERAVGEVTEVNNSAVKSSGLIQSGEQSCTMEIQDGMFKGQEVTGVNFLSGSLEKDKIFEVGDRALVTISYDGDTITSVVMSDHYRLDKEILLFGAFVLLLILVAGKNGFLAVFSFVITILSIWKILVPSYLNGYPPIWMGIGITVILTLIIIFFVYGFDRKTAAAATGALLGIAATCVLGMVFTDLFKIHGAVMPDSESLLYSGYQNLDLTAIYMSSIFIGATGAMIDLSVDITSAIHEVVEKKPDISWREATRSGMNVGRAAMGTMTTTLLIAYSGGYITLLMTFMAQGTPVDHILNYKYVAAEVLDTVVGSFGLVTVAPFTALVAGFLLTRGKQKSLAKEKAKEEASGIQPQAELPSSAE</sequence>
<feature type="transmembrane region" description="Helical" evidence="2">
    <location>
        <begin position="179"/>
        <end position="200"/>
    </location>
</feature>
<feature type="region of interest" description="Disordered" evidence="1">
    <location>
        <begin position="384"/>
        <end position="404"/>
    </location>
</feature>
<feature type="transmembrane region" description="Helical" evidence="2">
    <location>
        <begin position="212"/>
        <end position="235"/>
    </location>
</feature>
<gene>
    <name evidence="3" type="ORF">IAA45_02680</name>
</gene>
<feature type="transmembrane region" description="Helical" evidence="2">
    <location>
        <begin position="132"/>
        <end position="147"/>
    </location>
</feature>
<reference evidence="3" key="2">
    <citation type="submission" date="2021-04" db="EMBL/GenBank/DDBJ databases">
        <authorList>
            <person name="Gilroy R."/>
        </authorList>
    </citation>
    <scope>NUCLEOTIDE SEQUENCE</scope>
    <source>
        <strain evidence="3">ChiSjej1B19-8411</strain>
    </source>
</reference>
<dbReference type="AlphaFoldDB" id="A0A9D1WGR3"/>
<proteinExistence type="predicted"/>
<keyword evidence="2" id="KW-0472">Membrane</keyword>
<comment type="caution">
    <text evidence="3">The sequence shown here is derived from an EMBL/GenBank/DDBJ whole genome shotgun (WGS) entry which is preliminary data.</text>
</comment>
<dbReference type="InterPro" id="IPR012507">
    <property type="entry name" value="YibE_F"/>
</dbReference>
<dbReference type="Proteomes" id="UP000886817">
    <property type="component" value="Unassembled WGS sequence"/>
</dbReference>
<keyword evidence="2" id="KW-0812">Transmembrane</keyword>